<dbReference type="InterPro" id="IPR015943">
    <property type="entry name" value="WD40/YVTN_repeat-like_dom_sf"/>
</dbReference>
<dbReference type="Proteomes" id="UP000182882">
    <property type="component" value="Unassembled WGS sequence"/>
</dbReference>
<evidence type="ECO:0000313" key="2">
    <source>
        <dbReference type="EMBL" id="SDT92601.1"/>
    </source>
</evidence>
<dbReference type="PANTHER" id="PTHR43739:SF5">
    <property type="entry name" value="EXO-ALPHA-SIALIDASE"/>
    <property type="match status" value="1"/>
</dbReference>
<feature type="transmembrane region" description="Helical" evidence="1">
    <location>
        <begin position="7"/>
        <end position="27"/>
    </location>
</feature>
<evidence type="ECO:0008006" key="4">
    <source>
        <dbReference type="Google" id="ProtNLM"/>
    </source>
</evidence>
<keyword evidence="1" id="KW-0472">Membrane</keyword>
<dbReference type="Gene3D" id="2.130.10.10">
    <property type="entry name" value="YVTN repeat-like/Quinoprotein amine dehydrogenase"/>
    <property type="match status" value="3"/>
</dbReference>
<dbReference type="GO" id="GO:0010411">
    <property type="term" value="P:xyloglucan metabolic process"/>
    <property type="evidence" value="ECO:0007669"/>
    <property type="project" value="TreeGrafter"/>
</dbReference>
<gene>
    <name evidence="2" type="ORF">SAMN05216406_11122</name>
</gene>
<keyword evidence="3" id="KW-1185">Reference proteome</keyword>
<organism evidence="2 3">
    <name type="scientific">Nitrosomonas ureae</name>
    <dbReference type="NCBI Taxonomy" id="44577"/>
    <lineage>
        <taxon>Bacteria</taxon>
        <taxon>Pseudomonadati</taxon>
        <taxon>Pseudomonadota</taxon>
        <taxon>Betaproteobacteria</taxon>
        <taxon>Nitrosomonadales</taxon>
        <taxon>Nitrosomonadaceae</taxon>
        <taxon>Nitrosomonas</taxon>
    </lineage>
</organism>
<evidence type="ECO:0000256" key="1">
    <source>
        <dbReference type="SAM" id="Phobius"/>
    </source>
</evidence>
<evidence type="ECO:0000313" key="3">
    <source>
        <dbReference type="Proteomes" id="UP000182882"/>
    </source>
</evidence>
<protein>
    <recommendedName>
        <fullName evidence="4">Photosynthesis system II assembly factor Ycf48/Hcf136-like domain-containing protein</fullName>
    </recommendedName>
</protein>
<dbReference type="InterPro" id="IPR052025">
    <property type="entry name" value="Xyloglucanase_GH74"/>
</dbReference>
<name>A0A1H2EBW7_9PROT</name>
<proteinExistence type="predicted"/>
<dbReference type="AlphaFoldDB" id="A0A1H2EBW7"/>
<dbReference type="RefSeq" id="WP_062559894.1">
    <property type="nucleotide sequence ID" value="NZ_CP013341.1"/>
</dbReference>
<sequence>MQNNIRWQIAAMIACFLILGFMGIATYTHSPHDQVRGLGISPNFANDKTLFIAAEGEQTSTNYEDILRSTDGGATWIKLPRGMDNRSDFSAIRVSPNFSNDNTVFATTLGDGVYQSLNRGNSWQLFNTGLANKYIQGNLVIAKTGSKDYELFLVPGHGELYRRSSSETSWTELLSSAAGVNIVAVSPDFALNTTIMTASRDGNLQISIDGGNIWINKGNPAGATAYDIAIAPGPTREIFLATSNGVFYSNNLGSTFINRSTNLPVETINNIAVSPNYLIDGTVFCTTKTKAVYKSTNRGNNWVLHDSGAVITGQTNALNEFSELQISNTFSTDQTVFLSAFDGLFISKNGGITWIERQTRENLITSLALSPHFMNDQRIIAAVYNSEGGFYTSGDKGATWSLSSTGWPNSLGLPLSGVDVDFVQNYAGLPLAVATNIGRKIGFSSNFGESWNVFTVPEFPHISTLVYINVFALSPAFDQDQEIYAGTRQHGILHTTDGGINWRIVPDFPLSPHVTSLSVSPNYANDETAFAANRSGQVWRTDNGGESWSRIGSDSIVINGSQSYMWIAISPGFSTDRLILVGTNNGIYRSGDGGNSWQPLRHAKIGPSKVIHQIEFSPSFNEDRTVFVTVRGKGLYRLSLDNVGWVRSVQNVGASLLSKNIQFVEFRMSPDFKQDSTLIGASRNKLYISIDGGLIWMLTGSSPAP</sequence>
<dbReference type="EMBL" id="FNLN01000011">
    <property type="protein sequence ID" value="SDT92601.1"/>
    <property type="molecule type" value="Genomic_DNA"/>
</dbReference>
<reference evidence="3" key="1">
    <citation type="submission" date="2016-10" db="EMBL/GenBank/DDBJ databases">
        <authorList>
            <person name="Varghese N."/>
            <person name="Submissions S."/>
        </authorList>
    </citation>
    <scope>NUCLEOTIDE SEQUENCE [LARGE SCALE GENOMIC DNA]</scope>
    <source>
        <strain evidence="3">Nm10</strain>
    </source>
</reference>
<dbReference type="PANTHER" id="PTHR43739">
    <property type="entry name" value="XYLOGLUCANASE (EUROFUNG)"/>
    <property type="match status" value="1"/>
</dbReference>
<keyword evidence="1" id="KW-0812">Transmembrane</keyword>
<dbReference type="SUPFAM" id="SSF110296">
    <property type="entry name" value="Oligoxyloglucan reducing end-specific cellobiohydrolase"/>
    <property type="match status" value="3"/>
</dbReference>
<dbReference type="KEGG" id="nur:ATY38_14360"/>
<keyword evidence="1" id="KW-1133">Transmembrane helix</keyword>
<accession>A0A1H2EBW7</accession>